<comment type="similarity">
    <text evidence="7">Belongs to the glycosyl hydrolase 24 family.</text>
</comment>
<dbReference type="InterPro" id="IPR034690">
    <property type="entry name" value="Endolysin_T4_type"/>
</dbReference>
<evidence type="ECO:0000256" key="7">
    <source>
        <dbReference type="RuleBase" id="RU003788"/>
    </source>
</evidence>
<name>A0A2H3KF25_9FLAO</name>
<keyword evidence="3 7" id="KW-0081">Bacteriolytic enzyme</keyword>
<keyword evidence="2 7" id="KW-0929">Antimicrobial</keyword>
<evidence type="ECO:0000256" key="1">
    <source>
        <dbReference type="ARBA" id="ARBA00000632"/>
    </source>
</evidence>
<dbReference type="InterPro" id="IPR001165">
    <property type="entry name" value="T4-type_lysozyme"/>
</dbReference>
<dbReference type="GO" id="GO:0042742">
    <property type="term" value="P:defense response to bacterium"/>
    <property type="evidence" value="ECO:0007669"/>
    <property type="project" value="UniProtKB-KW"/>
</dbReference>
<dbReference type="InterPro" id="IPR051018">
    <property type="entry name" value="Bacteriophage_GH24"/>
</dbReference>
<dbReference type="AlphaFoldDB" id="A0A2H3KF25"/>
<dbReference type="HAMAP" id="MF_04110">
    <property type="entry name" value="ENDOLYSIN_T4"/>
    <property type="match status" value="1"/>
</dbReference>
<dbReference type="OrthoDB" id="878730at2"/>
<evidence type="ECO:0000256" key="6">
    <source>
        <dbReference type="ARBA" id="ARBA00023295"/>
    </source>
</evidence>
<dbReference type="GO" id="GO:0009253">
    <property type="term" value="P:peptidoglycan catabolic process"/>
    <property type="evidence" value="ECO:0007669"/>
    <property type="project" value="InterPro"/>
</dbReference>
<evidence type="ECO:0000256" key="4">
    <source>
        <dbReference type="ARBA" id="ARBA00022801"/>
    </source>
</evidence>
<gene>
    <name evidence="8" type="ORF">B0A77_04180</name>
</gene>
<dbReference type="GO" id="GO:0031640">
    <property type="term" value="P:killing of cells of another organism"/>
    <property type="evidence" value="ECO:0007669"/>
    <property type="project" value="UniProtKB-KW"/>
</dbReference>
<dbReference type="PANTHER" id="PTHR38107:SF3">
    <property type="entry name" value="LYSOZYME RRRD-RELATED"/>
    <property type="match status" value="1"/>
</dbReference>
<evidence type="ECO:0000313" key="9">
    <source>
        <dbReference type="Proteomes" id="UP000220828"/>
    </source>
</evidence>
<comment type="catalytic activity">
    <reaction evidence="1 7">
        <text>Hydrolysis of (1-&gt;4)-beta-linkages between N-acetylmuramic acid and N-acetyl-D-glucosamine residues in a peptidoglycan and between N-acetyl-D-glucosamine residues in chitodextrins.</text>
        <dbReference type="EC" id="3.2.1.17"/>
    </reaction>
</comment>
<sequence length="307" mass="34284">MAQQLGNNYYNRPYKFNGKELDDETGFYYYGARYYDPRVSIWMSVDPLAEMFPNMSPYAFCNNNPLFFTDPSGMSSESNDWHPDENGNLVAETGDSTKSLAEYQGISYDQAAKQISDNGYKVNENGVLNLNVGDAVNTGSFNLQEVVVRNSKINSSSADGLSISDKGLDFLTSREGLRLSPYNDSKGYATIGVGHLIGKRGVTANDRATWSWLNTREEAMTLLGNDLSQTYEPAVRSLVKSTLNQHQYDAIVSFTFNVGVGGLKKSNFLKELNKGNYNGSLMLRFKRPSEILGRRKKEVNLFNNGTY</sequence>
<dbReference type="EMBL" id="PCMW01000025">
    <property type="protein sequence ID" value="PDS25672.1"/>
    <property type="molecule type" value="Genomic_DNA"/>
</dbReference>
<dbReference type="InterPro" id="IPR023346">
    <property type="entry name" value="Lysozyme-like_dom_sf"/>
</dbReference>
<keyword evidence="6 7" id="KW-0326">Glycosidase</keyword>
<dbReference type="EC" id="3.2.1.17" evidence="7"/>
<dbReference type="SUPFAM" id="SSF53955">
    <property type="entry name" value="Lysozyme-like"/>
    <property type="match status" value="1"/>
</dbReference>
<accession>A0A2H3KF25</accession>
<dbReference type="CDD" id="cd00737">
    <property type="entry name" value="lyz_endolysin_autolysin"/>
    <property type="match status" value="1"/>
</dbReference>
<dbReference type="Proteomes" id="UP000220828">
    <property type="component" value="Unassembled WGS sequence"/>
</dbReference>
<reference evidence="8 9" key="1">
    <citation type="submission" date="2017-09" db="EMBL/GenBank/DDBJ databases">
        <title>Whole genomes of Flavobacteriaceae.</title>
        <authorList>
            <person name="Stine C."/>
            <person name="Li C."/>
            <person name="Tadesse D."/>
        </authorList>
    </citation>
    <scope>NUCLEOTIDE SEQUENCE [LARGE SCALE GENOMIC DNA]</scope>
    <source>
        <strain evidence="8 9">ATCC 35036</strain>
    </source>
</reference>
<dbReference type="InterPro" id="IPR002196">
    <property type="entry name" value="Glyco_hydro_24"/>
</dbReference>
<dbReference type="Pfam" id="PF00959">
    <property type="entry name" value="Phage_lysozyme"/>
    <property type="match status" value="1"/>
</dbReference>
<dbReference type="GO" id="GO:0003796">
    <property type="term" value="F:lysozyme activity"/>
    <property type="evidence" value="ECO:0007669"/>
    <property type="project" value="UniProtKB-EC"/>
</dbReference>
<dbReference type="InterPro" id="IPR033907">
    <property type="entry name" value="Endolysin_autolysin"/>
</dbReference>
<keyword evidence="5" id="KW-1035">Host cytoplasm</keyword>
<dbReference type="Gene3D" id="1.10.530.40">
    <property type="match status" value="1"/>
</dbReference>
<dbReference type="PRINTS" id="PR00684">
    <property type="entry name" value="T4LYSOZYME"/>
</dbReference>
<organism evidence="8 9">
    <name type="scientific">Flavobacterium branchiophilum</name>
    <dbReference type="NCBI Taxonomy" id="55197"/>
    <lineage>
        <taxon>Bacteria</taxon>
        <taxon>Pseudomonadati</taxon>
        <taxon>Bacteroidota</taxon>
        <taxon>Flavobacteriia</taxon>
        <taxon>Flavobacteriales</taxon>
        <taxon>Flavobacteriaceae</taxon>
        <taxon>Flavobacterium</taxon>
    </lineage>
</organism>
<dbReference type="InterPro" id="IPR023347">
    <property type="entry name" value="Lysozyme_dom_sf"/>
</dbReference>
<dbReference type="InterPro" id="IPR022385">
    <property type="entry name" value="Rhs_assc_core"/>
</dbReference>
<dbReference type="GO" id="GO:0016998">
    <property type="term" value="P:cell wall macromolecule catabolic process"/>
    <property type="evidence" value="ECO:0007669"/>
    <property type="project" value="InterPro"/>
</dbReference>
<dbReference type="PANTHER" id="PTHR38107">
    <property type="match status" value="1"/>
</dbReference>
<comment type="caution">
    <text evidence="8">The sequence shown here is derived from an EMBL/GenBank/DDBJ whole genome shotgun (WGS) entry which is preliminary data.</text>
</comment>
<proteinExistence type="inferred from homology"/>
<dbReference type="Gene3D" id="2.180.10.10">
    <property type="entry name" value="RHS repeat-associated core"/>
    <property type="match status" value="1"/>
</dbReference>
<evidence type="ECO:0000256" key="5">
    <source>
        <dbReference type="ARBA" id="ARBA00023200"/>
    </source>
</evidence>
<protein>
    <recommendedName>
        <fullName evidence="7">Lysozyme</fullName>
        <ecNumber evidence="7">3.2.1.17</ecNumber>
    </recommendedName>
</protein>
<dbReference type="NCBIfam" id="TIGR03696">
    <property type="entry name" value="Rhs_assc_core"/>
    <property type="match status" value="1"/>
</dbReference>
<evidence type="ECO:0000256" key="2">
    <source>
        <dbReference type="ARBA" id="ARBA00022529"/>
    </source>
</evidence>
<evidence type="ECO:0000313" key="8">
    <source>
        <dbReference type="EMBL" id="PDS25672.1"/>
    </source>
</evidence>
<dbReference type="RefSeq" id="WP_097553638.1">
    <property type="nucleotide sequence ID" value="NZ_PCMW01000025.1"/>
</dbReference>
<evidence type="ECO:0000256" key="3">
    <source>
        <dbReference type="ARBA" id="ARBA00022638"/>
    </source>
</evidence>
<keyword evidence="4 7" id="KW-0378">Hydrolase</keyword>